<organism evidence="2 3">
    <name type="scientific">Suillus luteus UH-Slu-Lm8-n1</name>
    <dbReference type="NCBI Taxonomy" id="930992"/>
    <lineage>
        <taxon>Eukaryota</taxon>
        <taxon>Fungi</taxon>
        <taxon>Dikarya</taxon>
        <taxon>Basidiomycota</taxon>
        <taxon>Agaricomycotina</taxon>
        <taxon>Agaricomycetes</taxon>
        <taxon>Agaricomycetidae</taxon>
        <taxon>Boletales</taxon>
        <taxon>Suillineae</taxon>
        <taxon>Suillaceae</taxon>
        <taxon>Suillus</taxon>
    </lineage>
</organism>
<accession>A0A0D0A7Z9</accession>
<dbReference type="AlphaFoldDB" id="A0A0D0A7Z9"/>
<evidence type="ECO:0000313" key="2">
    <source>
        <dbReference type="EMBL" id="KIK34269.1"/>
    </source>
</evidence>
<evidence type="ECO:0000256" key="1">
    <source>
        <dbReference type="SAM" id="MobiDB-lite"/>
    </source>
</evidence>
<dbReference type="STRING" id="930992.A0A0D0A7Z9"/>
<dbReference type="OrthoDB" id="2661808at2759"/>
<keyword evidence="3" id="KW-1185">Reference proteome</keyword>
<dbReference type="Proteomes" id="UP000054485">
    <property type="component" value="Unassembled WGS sequence"/>
</dbReference>
<sequence length="151" mass="17081">MRVIAAYNPITPEPEPTPTLPSSSIHMSEFSPSWLECNFDPIQIHALSKAFTTLFWNLAACRACRTEELGYRRPHWGRTNTPPNTWKPTLFSKWTEEYGGGYEGVALVAPGSSVEADFDDDQNINAEAFNQIMFKTAREELAKISKEHEVM</sequence>
<protein>
    <submittedName>
        <fullName evidence="2">Uncharacterized protein</fullName>
    </submittedName>
</protein>
<dbReference type="EMBL" id="KN835782">
    <property type="protein sequence ID" value="KIK34269.1"/>
    <property type="molecule type" value="Genomic_DNA"/>
</dbReference>
<name>A0A0D0A7Z9_9AGAM</name>
<feature type="region of interest" description="Disordered" evidence="1">
    <location>
        <begin position="1"/>
        <end position="23"/>
    </location>
</feature>
<reference evidence="3" key="2">
    <citation type="submission" date="2015-01" db="EMBL/GenBank/DDBJ databases">
        <title>Evolutionary Origins and Diversification of the Mycorrhizal Mutualists.</title>
        <authorList>
            <consortium name="DOE Joint Genome Institute"/>
            <consortium name="Mycorrhizal Genomics Consortium"/>
            <person name="Kohler A."/>
            <person name="Kuo A."/>
            <person name="Nagy L.G."/>
            <person name="Floudas D."/>
            <person name="Copeland A."/>
            <person name="Barry K.W."/>
            <person name="Cichocki N."/>
            <person name="Veneault-Fourrey C."/>
            <person name="LaButti K."/>
            <person name="Lindquist E.A."/>
            <person name="Lipzen A."/>
            <person name="Lundell T."/>
            <person name="Morin E."/>
            <person name="Murat C."/>
            <person name="Riley R."/>
            <person name="Ohm R."/>
            <person name="Sun H."/>
            <person name="Tunlid A."/>
            <person name="Henrissat B."/>
            <person name="Grigoriev I.V."/>
            <person name="Hibbett D.S."/>
            <person name="Martin F."/>
        </authorList>
    </citation>
    <scope>NUCLEOTIDE SEQUENCE [LARGE SCALE GENOMIC DNA]</scope>
    <source>
        <strain evidence="3">UH-Slu-Lm8-n1</strain>
    </source>
</reference>
<reference evidence="2 3" key="1">
    <citation type="submission" date="2014-04" db="EMBL/GenBank/DDBJ databases">
        <authorList>
            <consortium name="DOE Joint Genome Institute"/>
            <person name="Kuo A."/>
            <person name="Ruytinx J."/>
            <person name="Rineau F."/>
            <person name="Colpaert J."/>
            <person name="Kohler A."/>
            <person name="Nagy L.G."/>
            <person name="Floudas D."/>
            <person name="Copeland A."/>
            <person name="Barry K.W."/>
            <person name="Cichocki N."/>
            <person name="Veneault-Fourrey C."/>
            <person name="LaButti K."/>
            <person name="Lindquist E.A."/>
            <person name="Lipzen A."/>
            <person name="Lundell T."/>
            <person name="Morin E."/>
            <person name="Murat C."/>
            <person name="Sun H."/>
            <person name="Tunlid A."/>
            <person name="Henrissat B."/>
            <person name="Grigoriev I.V."/>
            <person name="Hibbett D.S."/>
            <person name="Martin F."/>
            <person name="Nordberg H.P."/>
            <person name="Cantor M.N."/>
            <person name="Hua S.X."/>
        </authorList>
    </citation>
    <scope>NUCLEOTIDE SEQUENCE [LARGE SCALE GENOMIC DNA]</scope>
    <source>
        <strain evidence="2 3">UH-Slu-Lm8-n1</strain>
    </source>
</reference>
<proteinExistence type="predicted"/>
<gene>
    <name evidence="2" type="ORF">CY34DRAFT_110349</name>
</gene>
<dbReference type="InParanoid" id="A0A0D0A7Z9"/>
<evidence type="ECO:0000313" key="3">
    <source>
        <dbReference type="Proteomes" id="UP000054485"/>
    </source>
</evidence>
<dbReference type="HOGENOM" id="CLU_1732689_0_0_1"/>